<feature type="region of interest" description="Disordered" evidence="1">
    <location>
        <begin position="274"/>
        <end position="302"/>
    </location>
</feature>
<dbReference type="Proteomes" id="UP000317650">
    <property type="component" value="Chromosome 11"/>
</dbReference>
<proteinExistence type="predicted"/>
<evidence type="ECO:0000313" key="2">
    <source>
        <dbReference type="EMBL" id="THU55486.1"/>
    </source>
</evidence>
<feature type="compositionally biased region" description="Polar residues" evidence="1">
    <location>
        <begin position="107"/>
        <end position="122"/>
    </location>
</feature>
<feature type="compositionally biased region" description="Basic and acidic residues" evidence="1">
    <location>
        <begin position="215"/>
        <end position="227"/>
    </location>
</feature>
<organism evidence="2 3">
    <name type="scientific">Musa balbisiana</name>
    <name type="common">Banana</name>
    <dbReference type="NCBI Taxonomy" id="52838"/>
    <lineage>
        <taxon>Eukaryota</taxon>
        <taxon>Viridiplantae</taxon>
        <taxon>Streptophyta</taxon>
        <taxon>Embryophyta</taxon>
        <taxon>Tracheophyta</taxon>
        <taxon>Spermatophyta</taxon>
        <taxon>Magnoliopsida</taxon>
        <taxon>Liliopsida</taxon>
        <taxon>Zingiberales</taxon>
        <taxon>Musaceae</taxon>
        <taxon>Musa</taxon>
    </lineage>
</organism>
<dbReference type="AlphaFoldDB" id="A0A4V4H5C6"/>
<sequence length="985" mass="108797">MSLDNEDQELLERKYVSEKQPKVSYTREYLLSFSNLDICKKYPSGFDASILSEFDEASIIVNEQQRGVGRLTFQSTKHSEYGSSPPNRLETTGSFPRGNFGRWDAHSSGTSNKDGDVQSNHEGSTHESGRHSGTQSRRFLQQPEHDGLLGSGTYPRPSGYAGSSAPKARMAGHFQLNRTHEPYQPPRPYKAVPFQRKDDKDSCNDETFGLANYSSEDRVEEERRRRESFELMRKEQQKALQGKQKQIPDNQKEKLDADIIALLENSADKKSILNETHKADDSSSLSINDSSRPPTMRVPLSRPLVPPGFSNTTLNKILPIQPSNTNSSEHMVLDLDTESYTGPWLDQYGADKYYIPTWYTGIVAGTEKARFADTVDNLPLDGTDNGQEKRNQTDPFLNNRMLNNGSISDVLVNDTDKIAIPASGLEVMKLLADAENISCAASGLHKTNKVCEGILENDDPGKNEKTSEITHSLVEDNSLLILEKLLGHSLSKSSGSPISSENQDFKTDEETWVPTISESSKFASWFVKEENKHLDDFSSKDLLTMIVNNEKAGSPASVDSSNKAIEHMAPSLPFKHSDMTKKLDASPAPSPVVLTCEDLEQLILTDTKGSSSNLQHAVQGTWMTKDGKLERQKSDVDDHASQHLLSLLQKGTKKEKEKEMVSVTSPALEIGSLERFSITDTCSSVNLGIVESNSCSYETVSSSEKTLTLEALFGSAFMSELQSAQAPVSVQRVVDDGVNTTAIPTSLGLPFPCPDVQCILGVGKEQRNSPVEDLKFSAADFEEKAPETHLPDEHSLISGMTSSQLPHRINRARPLGPGLDPLNRNQQMKPMGPEGIHHGPYPNFPENIVPYNNPHHGSDPRINPAAYNLMLQQMPIPGNFPQQVFLQGLPRGVPPSHPMNHMQGYIPKISNVHNMSLHHQQPNYDGLGMEMQGSLVGSGGKNHPEAFQRLIEMELRATAKPVHPAAAGSIPDMYGPELGMSFRYR</sequence>
<feature type="compositionally biased region" description="Polar residues" evidence="1">
    <location>
        <begin position="73"/>
        <end position="94"/>
    </location>
</feature>
<dbReference type="PANTHER" id="PTHR34802:SF1">
    <property type="entry name" value="CHORISMATE SYNTHASE"/>
    <property type="match status" value="1"/>
</dbReference>
<keyword evidence="3" id="KW-1185">Reference proteome</keyword>
<name>A0A4V4H5C6_MUSBA</name>
<protein>
    <submittedName>
        <fullName evidence="2">Uncharacterized protein</fullName>
    </submittedName>
</protein>
<evidence type="ECO:0000256" key="1">
    <source>
        <dbReference type="SAM" id="MobiDB-lite"/>
    </source>
</evidence>
<dbReference type="EMBL" id="PYDT01000007">
    <property type="protein sequence ID" value="THU55486.1"/>
    <property type="molecule type" value="Genomic_DNA"/>
</dbReference>
<feature type="compositionally biased region" description="Low complexity" evidence="1">
    <location>
        <begin position="282"/>
        <end position="291"/>
    </location>
</feature>
<reference evidence="2 3" key="1">
    <citation type="journal article" date="2019" name="Nat. Plants">
        <title>Genome sequencing of Musa balbisiana reveals subgenome evolution and function divergence in polyploid bananas.</title>
        <authorList>
            <person name="Yao X."/>
        </authorList>
    </citation>
    <scope>NUCLEOTIDE SEQUENCE [LARGE SCALE GENOMIC DNA]</scope>
    <source>
        <strain evidence="3">cv. DH-PKW</strain>
        <tissue evidence="2">Leaves</tissue>
    </source>
</reference>
<comment type="caution">
    <text evidence="2">The sequence shown here is derived from an EMBL/GenBank/DDBJ whole genome shotgun (WGS) entry which is preliminary data.</text>
</comment>
<gene>
    <name evidence="2" type="ORF">C4D60_Mb11t07080</name>
</gene>
<accession>A0A4V4H5C6</accession>
<evidence type="ECO:0000313" key="3">
    <source>
        <dbReference type="Proteomes" id="UP000317650"/>
    </source>
</evidence>
<dbReference type="PANTHER" id="PTHR34802">
    <property type="entry name" value="CHORISMATE SYNTHASE"/>
    <property type="match status" value="1"/>
</dbReference>
<feature type="region of interest" description="Disordered" evidence="1">
    <location>
        <begin position="73"/>
        <end position="227"/>
    </location>
</feature>